<dbReference type="InterPro" id="IPR016181">
    <property type="entry name" value="Acyl_CoA_acyltransferase"/>
</dbReference>
<evidence type="ECO:0000313" key="4">
    <source>
        <dbReference type="Proteomes" id="UP000494206"/>
    </source>
</evidence>
<dbReference type="InterPro" id="IPR041496">
    <property type="entry name" value="YitH/HolE_GNAT"/>
</dbReference>
<proteinExistence type="predicted"/>
<dbReference type="GO" id="GO:0016747">
    <property type="term" value="F:acyltransferase activity, transferring groups other than amino-acyl groups"/>
    <property type="evidence" value="ECO:0007669"/>
    <property type="project" value="InterPro"/>
</dbReference>
<dbReference type="PANTHER" id="PTHR47408">
    <property type="entry name" value="PROTEIN CBG01304-RELATED"/>
    <property type="match status" value="1"/>
</dbReference>
<evidence type="ECO:0000259" key="2">
    <source>
        <dbReference type="Pfam" id="PF18014"/>
    </source>
</evidence>
<name>A0A8S1FC16_9PELO</name>
<comment type="caution">
    <text evidence="3">The sequence shown here is derived from an EMBL/GenBank/DDBJ whole genome shotgun (WGS) entry which is preliminary data.</text>
</comment>
<accession>A0A8S1FC16</accession>
<dbReference type="Gene3D" id="3.40.630.90">
    <property type="match status" value="1"/>
</dbReference>
<keyword evidence="4" id="KW-1185">Reference proteome</keyword>
<feature type="domain" description="N-acetyltransferase" evidence="1">
    <location>
        <begin position="33"/>
        <end position="131"/>
    </location>
</feature>
<organism evidence="3 4">
    <name type="scientific">Caenorhabditis bovis</name>
    <dbReference type="NCBI Taxonomy" id="2654633"/>
    <lineage>
        <taxon>Eukaryota</taxon>
        <taxon>Metazoa</taxon>
        <taxon>Ecdysozoa</taxon>
        <taxon>Nematoda</taxon>
        <taxon>Chromadorea</taxon>
        <taxon>Rhabditida</taxon>
        <taxon>Rhabditina</taxon>
        <taxon>Rhabditomorpha</taxon>
        <taxon>Rhabditoidea</taxon>
        <taxon>Rhabditidae</taxon>
        <taxon>Peloderinae</taxon>
        <taxon>Caenorhabditis</taxon>
    </lineage>
</organism>
<dbReference type="EMBL" id="CADEPM010000008">
    <property type="protein sequence ID" value="CAB3409220.1"/>
    <property type="molecule type" value="Genomic_DNA"/>
</dbReference>
<sequence>MSGTNWVENRYQLVVNPEQRVFDEILEQVVLTEGWSFQKNDYQIWNQYEGHWFLAIVDGEKCAACVSLCKSRLLNGEPLFTVALFYCRPEYRGMGFGHVLFNSIKSIYGNANVSLFGVMGMVEWYEKRHGFERMLPYTHSVGVVRTENIEVIRSCSNDSVESRRKMMKAWLTAPGTFCKLARCQTTGRVLGFGALREALHEKLIISPLYAESYEAAVSIIVALLLMVPRIHTYKTISAVYPTGNRAMDRILSTISNGKFEKIEYARNQFTNRIVASDTRKVFAIRHCAHGYV</sequence>
<feature type="domain" description="YitH/HolE acetyltransferase (GNAT)" evidence="2">
    <location>
        <begin position="162"/>
        <end position="224"/>
    </location>
</feature>
<evidence type="ECO:0000259" key="1">
    <source>
        <dbReference type="Pfam" id="PF00583"/>
    </source>
</evidence>
<protein>
    <recommendedName>
        <fullName evidence="5">N-acetyltransferase domain-containing protein</fullName>
    </recommendedName>
</protein>
<dbReference type="Gene3D" id="3.40.630.30">
    <property type="match status" value="1"/>
</dbReference>
<dbReference type="CDD" id="cd04301">
    <property type="entry name" value="NAT_SF"/>
    <property type="match status" value="1"/>
</dbReference>
<dbReference type="Pfam" id="PF18014">
    <property type="entry name" value="Acetyltransf_18"/>
    <property type="match status" value="1"/>
</dbReference>
<dbReference type="InterPro" id="IPR000182">
    <property type="entry name" value="GNAT_dom"/>
</dbReference>
<dbReference type="PANTHER" id="PTHR47408:SF2">
    <property type="entry name" value="DUF1248 DOMAIN-CONTAINING PROTEIN-RELATED"/>
    <property type="match status" value="1"/>
</dbReference>
<evidence type="ECO:0000313" key="3">
    <source>
        <dbReference type="EMBL" id="CAB3409220.1"/>
    </source>
</evidence>
<dbReference type="Pfam" id="PF00583">
    <property type="entry name" value="Acetyltransf_1"/>
    <property type="match status" value="1"/>
</dbReference>
<reference evidence="3 4" key="1">
    <citation type="submission" date="2020-04" db="EMBL/GenBank/DDBJ databases">
        <authorList>
            <person name="Laetsch R D."/>
            <person name="Stevens L."/>
            <person name="Kumar S."/>
            <person name="Blaxter L. M."/>
        </authorList>
    </citation>
    <scope>NUCLEOTIDE SEQUENCE [LARGE SCALE GENOMIC DNA]</scope>
</reference>
<dbReference type="AlphaFoldDB" id="A0A8S1FC16"/>
<dbReference type="SUPFAM" id="SSF55729">
    <property type="entry name" value="Acyl-CoA N-acyltransferases (Nat)"/>
    <property type="match status" value="1"/>
</dbReference>
<evidence type="ECO:0008006" key="5">
    <source>
        <dbReference type="Google" id="ProtNLM"/>
    </source>
</evidence>
<gene>
    <name evidence="3" type="ORF">CBOVIS_LOCUS10901</name>
</gene>
<dbReference type="OrthoDB" id="6418983at2759"/>
<dbReference type="Proteomes" id="UP000494206">
    <property type="component" value="Unassembled WGS sequence"/>
</dbReference>